<organism evidence="1">
    <name type="scientific">Salmonella enterica</name>
    <name type="common">Salmonella choleraesuis</name>
    <dbReference type="NCBI Taxonomy" id="28901"/>
    <lineage>
        <taxon>Bacteria</taxon>
        <taxon>Pseudomonadati</taxon>
        <taxon>Pseudomonadota</taxon>
        <taxon>Gammaproteobacteria</taxon>
        <taxon>Enterobacterales</taxon>
        <taxon>Enterobacteriaceae</taxon>
        <taxon>Salmonella</taxon>
    </lineage>
</organism>
<dbReference type="EMBL" id="AALFAZ010000026">
    <property type="protein sequence ID" value="ECZ2182385.1"/>
    <property type="molecule type" value="Genomic_DNA"/>
</dbReference>
<reference evidence="2" key="2">
    <citation type="submission" date="2019-09" db="EMBL/GenBank/DDBJ databases">
        <authorList>
            <consortium name="NARMS: The National Antimicrobial Resistance Monitoring System"/>
        </authorList>
    </citation>
    <scope>NUCLEOTIDE SEQUENCE</scope>
    <source>
        <strain evidence="2">FSIS11924846</strain>
    </source>
</reference>
<evidence type="ECO:0000313" key="2">
    <source>
        <dbReference type="EMBL" id="ECZ2182385.1"/>
    </source>
</evidence>
<dbReference type="EMBL" id="AAKVWC010000074">
    <property type="protein sequence ID" value="ECW2713981.1"/>
    <property type="molecule type" value="Genomic_DNA"/>
</dbReference>
<sequence>MSSPQENLYDAIRIVKRKIIPLA</sequence>
<protein>
    <submittedName>
        <fullName evidence="1">MFS transporter</fullName>
    </submittedName>
</protein>
<gene>
    <name evidence="1" type="ORF">F3V97_21705</name>
    <name evidence="2" type="ORF">F7N27_11520</name>
</gene>
<name>A0A613JQ82_SALER</name>
<feature type="non-terminal residue" evidence="1">
    <location>
        <position position="23"/>
    </location>
</feature>
<accession>A0A613JQ82</accession>
<dbReference type="AlphaFoldDB" id="A0A613JQ82"/>
<proteinExistence type="predicted"/>
<evidence type="ECO:0000313" key="1">
    <source>
        <dbReference type="EMBL" id="ECW2713981.1"/>
    </source>
</evidence>
<comment type="caution">
    <text evidence="1">The sequence shown here is derived from an EMBL/GenBank/DDBJ whole genome shotgun (WGS) entry which is preliminary data.</text>
</comment>
<reference evidence="1" key="1">
    <citation type="submission" date="2019-09" db="EMBL/GenBank/DDBJ databases">
        <authorList>
            <consortium name="PulseNet: The National Subtyping Network for Foodborne Disease Surveillance"/>
            <person name="Tarr C.L."/>
            <person name="Trees E."/>
            <person name="Katz L.S."/>
            <person name="Carleton-Romer H.A."/>
            <person name="Stroika S."/>
            <person name="Kucerova Z."/>
            <person name="Roache K.F."/>
            <person name="Sabol A.L."/>
            <person name="Besser J."/>
            <person name="Gerner-Smidt P."/>
        </authorList>
    </citation>
    <scope>NUCLEOTIDE SEQUENCE</scope>
    <source>
        <strain evidence="1">PNUSAS099077</strain>
    </source>
</reference>